<dbReference type="Pfam" id="PF05488">
    <property type="entry name" value="PAAR_motif"/>
    <property type="match status" value="1"/>
</dbReference>
<dbReference type="Gene3D" id="2.60.200.60">
    <property type="match status" value="1"/>
</dbReference>
<organism evidence="1 2">
    <name type="scientific">Duganella vulcania</name>
    <dbReference type="NCBI Taxonomy" id="2692166"/>
    <lineage>
        <taxon>Bacteria</taxon>
        <taxon>Pseudomonadati</taxon>
        <taxon>Pseudomonadota</taxon>
        <taxon>Betaproteobacteria</taxon>
        <taxon>Burkholderiales</taxon>
        <taxon>Oxalobacteraceae</taxon>
        <taxon>Telluria group</taxon>
        <taxon>Duganella</taxon>
    </lineage>
</organism>
<accession>A0A845GN91</accession>
<comment type="caution">
    <text evidence="1">The sequence shown here is derived from an EMBL/GenBank/DDBJ whole genome shotgun (WGS) entry which is preliminary data.</text>
</comment>
<dbReference type="InterPro" id="IPR008727">
    <property type="entry name" value="PAAR_motif"/>
</dbReference>
<gene>
    <name evidence="1" type="ORF">GTP90_16460</name>
</gene>
<protein>
    <submittedName>
        <fullName evidence="1">PAAR domain-containing protein</fullName>
    </submittedName>
</protein>
<evidence type="ECO:0000313" key="2">
    <source>
        <dbReference type="Proteomes" id="UP000447355"/>
    </source>
</evidence>
<dbReference type="RefSeq" id="WP_161084579.1">
    <property type="nucleotide sequence ID" value="NZ_WWCX01000027.1"/>
</dbReference>
<sequence length="87" mass="9028">MSRPVIRIGDQTSHGGVVKTGSTEFIVDGKGVARLGDTVSCPLHPSETVINSGSETYITDGKPTARDGDTTACGAKLIASQASYFIE</sequence>
<name>A0A845GN91_9BURK</name>
<proteinExistence type="predicted"/>
<dbReference type="Proteomes" id="UP000447355">
    <property type="component" value="Unassembled WGS sequence"/>
</dbReference>
<dbReference type="EMBL" id="WWCX01000027">
    <property type="protein sequence ID" value="MYM95461.1"/>
    <property type="molecule type" value="Genomic_DNA"/>
</dbReference>
<evidence type="ECO:0000313" key="1">
    <source>
        <dbReference type="EMBL" id="MYM95461.1"/>
    </source>
</evidence>
<reference evidence="1" key="1">
    <citation type="submission" date="2019-12" db="EMBL/GenBank/DDBJ databases">
        <title>Novel species isolated from a subtropical stream in China.</title>
        <authorList>
            <person name="Lu H."/>
        </authorList>
    </citation>
    <scope>NUCLEOTIDE SEQUENCE [LARGE SCALE GENOMIC DNA]</scope>
    <source>
        <strain evidence="1">FT81W</strain>
    </source>
</reference>
<dbReference type="AlphaFoldDB" id="A0A845GN91"/>
<dbReference type="CDD" id="cd14744">
    <property type="entry name" value="PAAR_CT_2"/>
    <property type="match status" value="1"/>
</dbReference>